<name>A0A9D1DGK2_9FIRM</name>
<dbReference type="PANTHER" id="PTHR46558">
    <property type="entry name" value="TRACRIPTIONAL REGULATORY PROTEIN-RELATED-RELATED"/>
    <property type="match status" value="1"/>
</dbReference>
<feature type="transmembrane region" description="Helical" evidence="2">
    <location>
        <begin position="173"/>
        <end position="196"/>
    </location>
</feature>
<evidence type="ECO:0000256" key="2">
    <source>
        <dbReference type="SAM" id="Phobius"/>
    </source>
</evidence>
<proteinExistence type="predicted"/>
<feature type="transmembrane region" description="Helical" evidence="2">
    <location>
        <begin position="208"/>
        <end position="230"/>
    </location>
</feature>
<dbReference type="GO" id="GO:0003677">
    <property type="term" value="F:DNA binding"/>
    <property type="evidence" value="ECO:0007669"/>
    <property type="project" value="UniProtKB-KW"/>
</dbReference>
<keyword evidence="2" id="KW-1133">Transmembrane helix</keyword>
<keyword evidence="2" id="KW-0472">Membrane</keyword>
<dbReference type="Gene3D" id="1.10.260.40">
    <property type="entry name" value="lambda repressor-like DNA-binding domains"/>
    <property type="match status" value="1"/>
</dbReference>
<sequence length="372" mass="41041">MEAKTFGSFLAALRKAQGMTQKELAERLHISDKTVSRWERDEGTPDLAIIPVLAEIFGVSCDELLRGERRSPADRVDAATTAKGERERRRLLQAGLSRYRSQSMIAVGLDMAGLIAALICNLAFLQAVLGFFIGALFLVAGAVCQAIFMNQAFSSVADSDLPEEALQSYRQSVIGLAFWSFGLTLVLLGFNAPLLLVDAYLGLSAGSALLLGIVGGAIGLVIYGVARYFVKAALVRRGVLSLGAREDIYWKRRRLQGKCALVLAALLLTTAVVHWAANQFFGPYQTMVGTTFTDFASFAAYMEEDVPVSAVRPTSRRRRRIRRLHRRRYHLLPWKTRMAMCWCHTSGAITACFGFPMGERTIFPSRFTLTAI</sequence>
<comment type="caution">
    <text evidence="4">The sequence shown here is derived from an EMBL/GenBank/DDBJ whole genome shotgun (WGS) entry which is preliminary data.</text>
</comment>
<keyword evidence="1" id="KW-0238">DNA-binding</keyword>
<evidence type="ECO:0000259" key="3">
    <source>
        <dbReference type="PROSITE" id="PS50943"/>
    </source>
</evidence>
<dbReference type="PANTHER" id="PTHR46558:SF13">
    <property type="entry name" value="HTH-TYPE TRANSCRIPTIONAL REGULATOR IMMR"/>
    <property type="match status" value="1"/>
</dbReference>
<dbReference type="InterPro" id="IPR001387">
    <property type="entry name" value="Cro/C1-type_HTH"/>
</dbReference>
<dbReference type="Pfam" id="PF01381">
    <property type="entry name" value="HTH_3"/>
    <property type="match status" value="1"/>
</dbReference>
<dbReference type="EMBL" id="DVHE01000022">
    <property type="protein sequence ID" value="HIR50253.1"/>
    <property type="molecule type" value="Genomic_DNA"/>
</dbReference>
<feature type="transmembrane region" description="Helical" evidence="2">
    <location>
        <begin position="259"/>
        <end position="277"/>
    </location>
</feature>
<gene>
    <name evidence="4" type="ORF">IAA53_03040</name>
</gene>
<dbReference type="Proteomes" id="UP000824239">
    <property type="component" value="Unassembled WGS sequence"/>
</dbReference>
<evidence type="ECO:0000313" key="4">
    <source>
        <dbReference type="EMBL" id="HIR50253.1"/>
    </source>
</evidence>
<dbReference type="CDD" id="cd00093">
    <property type="entry name" value="HTH_XRE"/>
    <property type="match status" value="1"/>
</dbReference>
<dbReference type="PROSITE" id="PS50943">
    <property type="entry name" value="HTH_CROC1"/>
    <property type="match status" value="1"/>
</dbReference>
<keyword evidence="2" id="KW-0812">Transmembrane</keyword>
<reference evidence="4" key="1">
    <citation type="submission" date="2020-10" db="EMBL/GenBank/DDBJ databases">
        <authorList>
            <person name="Gilroy R."/>
        </authorList>
    </citation>
    <scope>NUCLEOTIDE SEQUENCE</scope>
    <source>
        <strain evidence="4">ChiBcec15-4380</strain>
    </source>
</reference>
<protein>
    <submittedName>
        <fullName evidence="4">Helix-turn-helix transcriptional regulator</fullName>
    </submittedName>
</protein>
<accession>A0A9D1DGK2</accession>
<evidence type="ECO:0000313" key="5">
    <source>
        <dbReference type="Proteomes" id="UP000824239"/>
    </source>
</evidence>
<dbReference type="InterPro" id="IPR010982">
    <property type="entry name" value="Lambda_DNA-bd_dom_sf"/>
</dbReference>
<evidence type="ECO:0000256" key="1">
    <source>
        <dbReference type="ARBA" id="ARBA00023125"/>
    </source>
</evidence>
<feature type="domain" description="HTH cro/C1-type" evidence="3">
    <location>
        <begin position="10"/>
        <end position="64"/>
    </location>
</feature>
<reference evidence="4" key="2">
    <citation type="journal article" date="2021" name="PeerJ">
        <title>Extensive microbial diversity within the chicken gut microbiome revealed by metagenomics and culture.</title>
        <authorList>
            <person name="Gilroy R."/>
            <person name="Ravi A."/>
            <person name="Getino M."/>
            <person name="Pursley I."/>
            <person name="Horton D.L."/>
            <person name="Alikhan N.F."/>
            <person name="Baker D."/>
            <person name="Gharbi K."/>
            <person name="Hall N."/>
            <person name="Watson M."/>
            <person name="Adriaenssens E.M."/>
            <person name="Foster-Nyarko E."/>
            <person name="Jarju S."/>
            <person name="Secka A."/>
            <person name="Antonio M."/>
            <person name="Oren A."/>
            <person name="Chaudhuri R.R."/>
            <person name="La Ragione R."/>
            <person name="Hildebrand F."/>
            <person name="Pallen M.J."/>
        </authorList>
    </citation>
    <scope>NUCLEOTIDE SEQUENCE</scope>
    <source>
        <strain evidence="4">ChiBcec15-4380</strain>
    </source>
</reference>
<dbReference type="SUPFAM" id="SSF47413">
    <property type="entry name" value="lambda repressor-like DNA-binding domains"/>
    <property type="match status" value="1"/>
</dbReference>
<dbReference type="AlphaFoldDB" id="A0A9D1DGK2"/>
<feature type="transmembrane region" description="Helical" evidence="2">
    <location>
        <begin position="131"/>
        <end position="153"/>
    </location>
</feature>
<dbReference type="SMART" id="SM00530">
    <property type="entry name" value="HTH_XRE"/>
    <property type="match status" value="1"/>
</dbReference>
<organism evidence="4 5">
    <name type="scientific">Candidatus Avoscillospira avicola</name>
    <dbReference type="NCBI Taxonomy" id="2840706"/>
    <lineage>
        <taxon>Bacteria</taxon>
        <taxon>Bacillati</taxon>
        <taxon>Bacillota</taxon>
        <taxon>Clostridia</taxon>
        <taxon>Eubacteriales</taxon>
        <taxon>Oscillospiraceae</taxon>
        <taxon>Oscillospiraceae incertae sedis</taxon>
        <taxon>Candidatus Avoscillospira</taxon>
    </lineage>
</organism>